<reference evidence="3 4" key="1">
    <citation type="journal article" date="2016" name="Genome Biol. Evol.">
        <title>Divergent and convergent evolution of fungal pathogenicity.</title>
        <authorList>
            <person name="Shang Y."/>
            <person name="Xiao G."/>
            <person name="Zheng P."/>
            <person name="Cen K."/>
            <person name="Zhan S."/>
            <person name="Wang C."/>
        </authorList>
    </citation>
    <scope>NUCLEOTIDE SEQUENCE [LARGE SCALE GENOMIC DNA]</scope>
    <source>
        <strain evidence="3 4">ARSEF 7405</strain>
    </source>
</reference>
<dbReference type="GO" id="GO:0005739">
    <property type="term" value="C:mitochondrion"/>
    <property type="evidence" value="ECO:0007669"/>
    <property type="project" value="TreeGrafter"/>
</dbReference>
<keyword evidence="4" id="KW-1185">Reference proteome</keyword>
<dbReference type="Proteomes" id="UP000242877">
    <property type="component" value="Unassembled WGS sequence"/>
</dbReference>
<dbReference type="AlphaFoldDB" id="A0A166PIG4"/>
<dbReference type="GO" id="GO:0046872">
    <property type="term" value="F:metal ion binding"/>
    <property type="evidence" value="ECO:0007669"/>
    <property type="project" value="UniProtKB-KW"/>
</dbReference>
<name>A0A166PIG4_9EURO</name>
<dbReference type="InterPro" id="IPR002678">
    <property type="entry name" value="DUF34/NIF3"/>
</dbReference>
<dbReference type="EMBL" id="AZGZ01000002">
    <property type="protein sequence ID" value="KZZ97000.1"/>
    <property type="molecule type" value="Genomic_DNA"/>
</dbReference>
<feature type="binding site" evidence="2">
    <location>
        <position position="142"/>
    </location>
    <ligand>
        <name>a divalent metal cation</name>
        <dbReference type="ChEBI" id="CHEBI:60240"/>
        <label>1</label>
    </ligand>
</feature>
<dbReference type="SUPFAM" id="SSF102705">
    <property type="entry name" value="NIF3 (NGG1p interacting factor 3)-like"/>
    <property type="match status" value="1"/>
</dbReference>
<feature type="binding site" evidence="2">
    <location>
        <position position="146"/>
    </location>
    <ligand>
        <name>a divalent metal cation</name>
        <dbReference type="ChEBI" id="CHEBI:60240"/>
        <label>1</label>
    </ligand>
</feature>
<dbReference type="Gene3D" id="3.40.1390.30">
    <property type="entry name" value="NIF3 (NGG1p interacting factor 3)-like"/>
    <property type="match status" value="1"/>
</dbReference>
<protein>
    <submittedName>
        <fullName evidence="3">NGG1 interacting factor Nif3</fullName>
    </submittedName>
</protein>
<comment type="caution">
    <text evidence="3">The sequence shown here is derived from an EMBL/GenBank/DDBJ whole genome shotgun (WGS) entry which is preliminary data.</text>
</comment>
<dbReference type="PANTHER" id="PTHR13799:SF13">
    <property type="entry name" value="NIF3-LIKE PROTEIN 1"/>
    <property type="match status" value="1"/>
</dbReference>
<dbReference type="Pfam" id="PF01784">
    <property type="entry name" value="DUF34_NIF3"/>
    <property type="match status" value="1"/>
</dbReference>
<dbReference type="OrthoDB" id="3345469at2759"/>
<keyword evidence="2" id="KW-0479">Metal-binding</keyword>
<dbReference type="VEuPathDB" id="FungiDB:AAP_00643"/>
<evidence type="ECO:0000256" key="1">
    <source>
        <dbReference type="ARBA" id="ARBA00006964"/>
    </source>
</evidence>
<dbReference type="PANTHER" id="PTHR13799">
    <property type="entry name" value="NGG1 INTERACTING FACTOR 3"/>
    <property type="match status" value="1"/>
</dbReference>
<evidence type="ECO:0000313" key="4">
    <source>
        <dbReference type="Proteomes" id="UP000242877"/>
    </source>
</evidence>
<dbReference type="InterPro" id="IPR036069">
    <property type="entry name" value="DUF34/NIF3_sf"/>
</dbReference>
<sequence length="205" mass="22481">MCDWLSEIIVADGPDPEHLKAARESLFQSSVAIEPNPNPPAGFEAAGMGRLITLAQPQPLRTLKERFCRNLGRNALSIAIPQTKSIDEIKEIRTIAVCPGSGASLLMRNGKPLADLLVTGEMSHHDALAAIENGSCVMTVFHSNSERGYVQGELRRKLRDELSVAWPKYKSSMAQSGEWSEDVLGGDDFEVEYSKVDADPYQIIL</sequence>
<evidence type="ECO:0000313" key="3">
    <source>
        <dbReference type="EMBL" id="KZZ97000.1"/>
    </source>
</evidence>
<comment type="similarity">
    <text evidence="1">Belongs to the GTP cyclohydrolase I type 2/NIF3 family.</text>
</comment>
<proteinExistence type="inferred from homology"/>
<accession>A0A166PIG4</accession>
<evidence type="ECO:0000256" key="2">
    <source>
        <dbReference type="PIRSR" id="PIRSR602678-1"/>
    </source>
</evidence>
<gene>
    <name evidence="3" type="ORF">AAP_00643</name>
</gene>
<organism evidence="3 4">
    <name type="scientific">Ascosphaera apis ARSEF 7405</name>
    <dbReference type="NCBI Taxonomy" id="392613"/>
    <lineage>
        <taxon>Eukaryota</taxon>
        <taxon>Fungi</taxon>
        <taxon>Dikarya</taxon>
        <taxon>Ascomycota</taxon>
        <taxon>Pezizomycotina</taxon>
        <taxon>Eurotiomycetes</taxon>
        <taxon>Eurotiomycetidae</taxon>
        <taxon>Onygenales</taxon>
        <taxon>Ascosphaeraceae</taxon>
        <taxon>Ascosphaera</taxon>
    </lineage>
</organism>